<keyword evidence="3" id="KW-0540">Nuclease</keyword>
<proteinExistence type="predicted"/>
<dbReference type="InterPro" id="IPR035437">
    <property type="entry name" value="SNase_OB-fold_sf"/>
</dbReference>
<evidence type="ECO:0000259" key="2">
    <source>
        <dbReference type="SMART" id="SM00318"/>
    </source>
</evidence>
<name>A0ABR6HX96_9SPHN</name>
<dbReference type="Gene3D" id="2.40.50.90">
    <property type="match status" value="1"/>
</dbReference>
<feature type="domain" description="TNase-like" evidence="2">
    <location>
        <begin position="20"/>
        <end position="143"/>
    </location>
</feature>
<dbReference type="SUPFAM" id="SSF50199">
    <property type="entry name" value="Staphylococcal nuclease"/>
    <property type="match status" value="1"/>
</dbReference>
<keyword evidence="1" id="KW-0732">Signal</keyword>
<dbReference type="Proteomes" id="UP000548685">
    <property type="component" value="Unassembled WGS sequence"/>
</dbReference>
<organism evidence="3 4">
    <name type="scientific">Erythrobacter ramosus</name>
    <dbReference type="NCBI Taxonomy" id="35811"/>
    <lineage>
        <taxon>Bacteria</taxon>
        <taxon>Pseudomonadati</taxon>
        <taxon>Pseudomonadota</taxon>
        <taxon>Alphaproteobacteria</taxon>
        <taxon>Sphingomonadales</taxon>
        <taxon>Erythrobacteraceae</taxon>
        <taxon>Erythrobacter/Porphyrobacter group</taxon>
        <taxon>Erythrobacter</taxon>
    </lineage>
</organism>
<reference evidence="3 4" key="1">
    <citation type="submission" date="2020-08" db="EMBL/GenBank/DDBJ databases">
        <title>Genomic Encyclopedia of Type Strains, Phase IV (KMG-IV): sequencing the most valuable type-strain genomes for metagenomic binning, comparative biology and taxonomic classification.</title>
        <authorList>
            <person name="Goeker M."/>
        </authorList>
    </citation>
    <scope>NUCLEOTIDE SEQUENCE [LARGE SCALE GENOMIC DNA]</scope>
    <source>
        <strain evidence="3 4">DSM 8510</strain>
    </source>
</reference>
<accession>A0ABR6HX96</accession>
<dbReference type="EMBL" id="JACICE010000001">
    <property type="protein sequence ID" value="MBB3775135.1"/>
    <property type="molecule type" value="Genomic_DNA"/>
</dbReference>
<keyword evidence="3" id="KW-0255">Endonuclease</keyword>
<dbReference type="SMART" id="SM00318">
    <property type="entry name" value="SNc"/>
    <property type="match status" value="1"/>
</dbReference>
<comment type="caution">
    <text evidence="3">The sequence shown here is derived from an EMBL/GenBank/DDBJ whole genome shotgun (WGS) entry which is preliminary data.</text>
</comment>
<dbReference type="RefSeq" id="WP_160759393.1">
    <property type="nucleotide sequence ID" value="NZ_BAAADZ010000002.1"/>
</dbReference>
<sequence length="238" mass="25696">MKYVRALALLIVFSAAPLQAQMISGPATALDGRTIEMTGTIIRLAHIDAPEARQTCQRDGAAWACGIEATENLAAIIGSEPVDCAIIGVDASDIPLATCENAVFDVGREMVRRGLGLAADEAPEDYAAATAIAQGLRFGLWAGEFERPDQWRSTNPGSVMRLARAQHSAAPERAARARPAAEQRYTNALGCAIKGNHSRYGDMIYHLPGQRYYDGTRPEAIFCTEREAMAAGFRRSKE</sequence>
<feature type="signal peptide" evidence="1">
    <location>
        <begin position="1"/>
        <end position="20"/>
    </location>
</feature>
<gene>
    <name evidence="3" type="ORF">FHS52_001078</name>
</gene>
<keyword evidence="4" id="KW-1185">Reference proteome</keyword>
<feature type="chain" id="PRO_5046343559" evidence="1">
    <location>
        <begin position="21"/>
        <end position="238"/>
    </location>
</feature>
<keyword evidence="3" id="KW-0378">Hydrolase</keyword>
<dbReference type="InterPro" id="IPR016071">
    <property type="entry name" value="Staphylococal_nuclease_OB-fold"/>
</dbReference>
<evidence type="ECO:0000313" key="3">
    <source>
        <dbReference type="EMBL" id="MBB3775135.1"/>
    </source>
</evidence>
<dbReference type="GO" id="GO:0004519">
    <property type="term" value="F:endonuclease activity"/>
    <property type="evidence" value="ECO:0007669"/>
    <property type="project" value="UniProtKB-KW"/>
</dbReference>
<evidence type="ECO:0000313" key="4">
    <source>
        <dbReference type="Proteomes" id="UP000548685"/>
    </source>
</evidence>
<protein>
    <submittedName>
        <fullName evidence="3">Endonuclease YncB(Thermonuclease family)</fullName>
    </submittedName>
</protein>
<evidence type="ECO:0000256" key="1">
    <source>
        <dbReference type="SAM" id="SignalP"/>
    </source>
</evidence>